<dbReference type="Gene3D" id="2.60.220.50">
    <property type="match status" value="1"/>
</dbReference>
<reference evidence="9" key="1">
    <citation type="submission" date="2021-02" db="EMBL/GenBank/DDBJ databases">
        <authorList>
            <person name="Dougan E. K."/>
            <person name="Rhodes N."/>
            <person name="Thang M."/>
            <person name="Chan C."/>
        </authorList>
    </citation>
    <scope>NUCLEOTIDE SEQUENCE</scope>
</reference>
<feature type="domain" description="GAIN-B" evidence="8">
    <location>
        <begin position="1"/>
        <end position="111"/>
    </location>
</feature>
<feature type="transmembrane region" description="Helical" evidence="7">
    <location>
        <begin position="384"/>
        <end position="405"/>
    </location>
</feature>
<protein>
    <submittedName>
        <fullName evidence="9">RngB protein</fullName>
    </submittedName>
</protein>
<gene>
    <name evidence="9" type="primary">rngB</name>
    <name evidence="9" type="ORF">SNAT2548_LOCUS30701</name>
</gene>
<evidence type="ECO:0000256" key="6">
    <source>
        <dbReference type="SAM" id="MobiDB-lite"/>
    </source>
</evidence>
<evidence type="ECO:0000256" key="3">
    <source>
        <dbReference type="ARBA" id="ARBA00022989"/>
    </source>
</evidence>
<comment type="subcellular location">
    <subcellularLocation>
        <location evidence="1">Membrane</location>
    </subcellularLocation>
</comment>
<feature type="compositionally biased region" description="Basic and acidic residues" evidence="6">
    <location>
        <begin position="523"/>
        <end position="544"/>
    </location>
</feature>
<dbReference type="PROSITE" id="PS50221">
    <property type="entry name" value="GAIN_B"/>
    <property type="match status" value="1"/>
</dbReference>
<keyword evidence="10" id="KW-1185">Reference proteome</keyword>
<evidence type="ECO:0000313" key="10">
    <source>
        <dbReference type="Proteomes" id="UP000604046"/>
    </source>
</evidence>
<dbReference type="GO" id="GO:0016020">
    <property type="term" value="C:membrane"/>
    <property type="evidence" value="ECO:0007669"/>
    <property type="project" value="UniProtKB-SubCell"/>
</dbReference>
<evidence type="ECO:0000313" key="9">
    <source>
        <dbReference type="EMBL" id="CAE7547110.1"/>
    </source>
</evidence>
<evidence type="ECO:0000256" key="4">
    <source>
        <dbReference type="ARBA" id="ARBA00023136"/>
    </source>
</evidence>
<dbReference type="InterPro" id="IPR046338">
    <property type="entry name" value="GAIN_dom_sf"/>
</dbReference>
<comment type="caution">
    <text evidence="9">The sequence shown here is derived from an EMBL/GenBank/DDBJ whole genome shotgun (WGS) entry which is preliminary data.</text>
</comment>
<feature type="region of interest" description="Disordered" evidence="6">
    <location>
        <begin position="521"/>
        <end position="544"/>
    </location>
</feature>
<feature type="transmembrane region" description="Helical" evidence="7">
    <location>
        <begin position="434"/>
        <end position="457"/>
    </location>
</feature>
<dbReference type="Pfam" id="PF01825">
    <property type="entry name" value="GPS"/>
    <property type="match status" value="1"/>
</dbReference>
<dbReference type="EMBL" id="CAJNDS010002620">
    <property type="protein sequence ID" value="CAE7547110.1"/>
    <property type="molecule type" value="Genomic_DNA"/>
</dbReference>
<evidence type="ECO:0000256" key="7">
    <source>
        <dbReference type="SAM" id="Phobius"/>
    </source>
</evidence>
<name>A0A812TST7_9DINO</name>
<evidence type="ECO:0000256" key="1">
    <source>
        <dbReference type="ARBA" id="ARBA00004370"/>
    </source>
</evidence>
<dbReference type="Proteomes" id="UP000604046">
    <property type="component" value="Unassembled WGS sequence"/>
</dbReference>
<feature type="transmembrane region" description="Helical" evidence="7">
    <location>
        <begin position="137"/>
        <end position="159"/>
    </location>
</feature>
<evidence type="ECO:0000259" key="8">
    <source>
        <dbReference type="PROSITE" id="PS50221"/>
    </source>
</evidence>
<keyword evidence="4 7" id="KW-0472">Membrane</keyword>
<evidence type="ECO:0000256" key="2">
    <source>
        <dbReference type="ARBA" id="ARBA00022692"/>
    </source>
</evidence>
<keyword evidence="3 7" id="KW-1133">Transmembrane helix</keyword>
<dbReference type="OrthoDB" id="441699at2759"/>
<sequence length="1158" mass="129089">MYTAVPENSASKDFISSSLNSSRQTLAVAPQSVSFRASDGQRLSIHQLARPMELRFQDLGGDSRARCMFWDEEAGRWSRDGMERSEEEGFVCLTSHLTIFGAILEAAGNAFRCSTASVVLSAAGVKNLGTVEWLPRAASILFFIFLALFAAVLTWAWYLDRRTMREIAKEEVETVVMVSHHLSEEFHAPEAGGQKGGRYRARCCTCLGKALDGTAWLVGTVFECQAADSMTELLDARVAAVNRCISAIHSYHTGACRQSIQAVMAYSGEKKLRRPESQLCRMGSQASAIESWNIHFHGIKAVEKFLTSSWLRRVVVLLPCMHPWVTLSFISLFRSHSVRASLIGLKLLSAAFTNALFFTSTATGKDSDDECAAPQTTEEKLLQAAVVGFFSACMGDVLIVVLALVQQRRVVVREHWTAEMKSRQLSRWRLRRRLFWLCWLVLAVFSAFYVLTFLANVSAADAAKWLESTGMSLLQDVVLKPLLLALGYATLTTLVLCCSPRVKDTILNQWIQADDDLQCDPDVTNRDDKPGSVNEGEHESSPSVFERQREVVHCVYLDEDEHGSSQSVCEREVVSQQANSFNALDSHFPSFPKVVKPLWDFGKLPMKGNFQEQNNPLVRPFQRTATQAVTEFVAARWAQVESRLPVAAQNLFRRQAISQVPEAAELTARMVKPNLHWVPKMPKTQPVPLGIGRATGAAGADVGGNAVFRAPFVRAFRALERAQRLGRYRYSTVRPMGRSIFPKRYDLPRSLHPAWRRYFSSASSETRAKFFGRHLRDILARKDMKEAKLMQQGKKGGVCTQQQRAAFASRFGYNPQGGAVNSLSYQHPSSKLTSLYLVTSDQADHNGAFKGLDRGPSAQSFGTMCYRLLQMSSHYSVVFKRVDSVKAATEFVQSLKSDHIFGQGIKHVTISGHGNPTTLVLGSDRLLSAQVGMKTSETSKLLDALRPLLIEQGEARSTVFLESCSTGKQPQNERLKPLAQNIADSLPGVEVHAFKDSMYPAQVKLQGSFFEDALFKCTVGSPNGCLKSTTFISKAVTVAALLQRLEVLENVTEAEDEDEFKFYDGVTFLASVEMCAEWCAMVDYCNSLEFTEFEEQEDWIDSALGLCSLYERKEADAVEEEEEEEEEDWDPYAERLKNFTVDEDDVSIITEFDGLALD</sequence>
<keyword evidence="2 7" id="KW-0812">Transmembrane</keyword>
<dbReference type="InterPro" id="IPR000203">
    <property type="entry name" value="GPS"/>
</dbReference>
<accession>A0A812TST7</accession>
<dbReference type="InterPro" id="IPR057244">
    <property type="entry name" value="GAIN_B"/>
</dbReference>
<organism evidence="9 10">
    <name type="scientific">Symbiodinium natans</name>
    <dbReference type="NCBI Taxonomy" id="878477"/>
    <lineage>
        <taxon>Eukaryota</taxon>
        <taxon>Sar</taxon>
        <taxon>Alveolata</taxon>
        <taxon>Dinophyceae</taxon>
        <taxon>Suessiales</taxon>
        <taxon>Symbiodiniaceae</taxon>
        <taxon>Symbiodinium</taxon>
    </lineage>
</organism>
<evidence type="ECO:0000256" key="5">
    <source>
        <dbReference type="ARBA" id="ARBA00023157"/>
    </source>
</evidence>
<keyword evidence="5" id="KW-1015">Disulfide bond</keyword>
<dbReference type="AlphaFoldDB" id="A0A812TST7"/>
<dbReference type="SMART" id="SM00303">
    <property type="entry name" value="GPS"/>
    <property type="match status" value="1"/>
</dbReference>
<proteinExistence type="predicted"/>